<evidence type="ECO:0000313" key="2">
    <source>
        <dbReference type="EMBL" id="HCM32216.1"/>
    </source>
</evidence>
<accession>A0A3D3G2F4</accession>
<dbReference type="PANTHER" id="PTHR34821">
    <property type="entry name" value="INNER MEMBRANE PROTEIN YDCZ"/>
    <property type="match status" value="1"/>
</dbReference>
<dbReference type="RefSeq" id="WP_034682790.1">
    <property type="nucleotide sequence ID" value="NZ_BKVS01000084.1"/>
</dbReference>
<dbReference type="AlphaFoldDB" id="A0A3D3G2F4"/>
<dbReference type="GO" id="GO:0005886">
    <property type="term" value="C:plasma membrane"/>
    <property type="evidence" value="ECO:0007669"/>
    <property type="project" value="TreeGrafter"/>
</dbReference>
<keyword evidence="1" id="KW-1133">Transmembrane helix</keyword>
<reference evidence="2 3" key="1">
    <citation type="journal article" date="2018" name="Nat. Biotechnol.">
        <title>A standardized bacterial taxonomy based on genome phylogeny substantially revises the tree of life.</title>
        <authorList>
            <person name="Parks D.H."/>
            <person name="Chuvochina M."/>
            <person name="Waite D.W."/>
            <person name="Rinke C."/>
            <person name="Skarshewski A."/>
            <person name="Chaumeil P.A."/>
            <person name="Hugenholtz P."/>
        </authorList>
    </citation>
    <scope>NUCLEOTIDE SEQUENCE [LARGE SCALE GENOMIC DNA]</scope>
    <source>
        <strain evidence="2">UBA10045</strain>
    </source>
</reference>
<feature type="transmembrane region" description="Helical" evidence="1">
    <location>
        <begin position="76"/>
        <end position="95"/>
    </location>
</feature>
<comment type="caution">
    <text evidence="2">The sequence shown here is derived from an EMBL/GenBank/DDBJ whole genome shotgun (WGS) entry which is preliminary data.</text>
</comment>
<dbReference type="Proteomes" id="UP000262257">
    <property type="component" value="Unassembled WGS sequence"/>
</dbReference>
<protein>
    <submittedName>
        <fullName evidence="2">EamA-like transporter family protein</fullName>
    </submittedName>
</protein>
<sequence length="153" mass="17093">MMKISSQLLLLFPLTLAIGVMLTIQTALNTQMRMYLHSPLQPAFFSFLIGTIVLAVMVMLQSAPKPQLNELAQIPWYLWLGGLIGVYAISMSIYTAPKMGFLILSGLVIFGQLLMSMLLDHFGWLGVEKNPINWQRLLGAIVIFIGVLLTLQR</sequence>
<keyword evidence="1" id="KW-0812">Transmembrane</keyword>
<dbReference type="InterPro" id="IPR006750">
    <property type="entry name" value="YdcZ"/>
</dbReference>
<dbReference type="PANTHER" id="PTHR34821:SF2">
    <property type="entry name" value="INNER MEMBRANE PROTEIN YDCZ"/>
    <property type="match status" value="1"/>
</dbReference>
<feature type="transmembrane region" description="Helical" evidence="1">
    <location>
        <begin position="134"/>
        <end position="151"/>
    </location>
</feature>
<proteinExistence type="predicted"/>
<evidence type="ECO:0000256" key="1">
    <source>
        <dbReference type="SAM" id="Phobius"/>
    </source>
</evidence>
<keyword evidence="1" id="KW-0472">Membrane</keyword>
<dbReference type="EMBL" id="DPXL01000158">
    <property type="protein sequence ID" value="HCM32216.1"/>
    <property type="molecule type" value="Genomic_DNA"/>
</dbReference>
<gene>
    <name evidence="2" type="ORF">DIC32_12790</name>
</gene>
<feature type="transmembrane region" description="Helical" evidence="1">
    <location>
        <begin position="101"/>
        <end position="122"/>
    </location>
</feature>
<dbReference type="Pfam" id="PF04657">
    <property type="entry name" value="DMT_YdcZ"/>
    <property type="match status" value="1"/>
</dbReference>
<organism evidence="2 3">
    <name type="scientific">Acinetobacter radioresistens</name>
    <dbReference type="NCBI Taxonomy" id="40216"/>
    <lineage>
        <taxon>Bacteria</taxon>
        <taxon>Pseudomonadati</taxon>
        <taxon>Pseudomonadota</taxon>
        <taxon>Gammaproteobacteria</taxon>
        <taxon>Moraxellales</taxon>
        <taxon>Moraxellaceae</taxon>
        <taxon>Acinetobacter</taxon>
    </lineage>
</organism>
<feature type="transmembrane region" description="Helical" evidence="1">
    <location>
        <begin position="43"/>
        <end position="64"/>
    </location>
</feature>
<name>A0A3D3G2F4_ACIRA</name>
<evidence type="ECO:0000313" key="3">
    <source>
        <dbReference type="Proteomes" id="UP000262257"/>
    </source>
</evidence>